<feature type="compositionally biased region" description="Polar residues" evidence="1">
    <location>
        <begin position="107"/>
        <end position="117"/>
    </location>
</feature>
<reference evidence="2" key="1">
    <citation type="submission" date="2023-10" db="EMBL/GenBank/DDBJ databases">
        <title>Genome assemblies of two species of porcelain crab, Petrolisthes cinctipes and Petrolisthes manimaculis (Anomura: Porcellanidae).</title>
        <authorList>
            <person name="Angst P."/>
        </authorList>
    </citation>
    <scope>NUCLEOTIDE SEQUENCE</scope>
    <source>
        <strain evidence="2">PB745_01</strain>
        <tissue evidence="2">Gill</tissue>
    </source>
</reference>
<evidence type="ECO:0000256" key="1">
    <source>
        <dbReference type="SAM" id="MobiDB-lite"/>
    </source>
</evidence>
<feature type="compositionally biased region" description="Basic residues" evidence="1">
    <location>
        <begin position="90"/>
        <end position="100"/>
    </location>
</feature>
<organism evidence="2 3">
    <name type="scientific">Petrolisthes cinctipes</name>
    <name type="common">Flat porcelain crab</name>
    <dbReference type="NCBI Taxonomy" id="88211"/>
    <lineage>
        <taxon>Eukaryota</taxon>
        <taxon>Metazoa</taxon>
        <taxon>Ecdysozoa</taxon>
        <taxon>Arthropoda</taxon>
        <taxon>Crustacea</taxon>
        <taxon>Multicrustacea</taxon>
        <taxon>Malacostraca</taxon>
        <taxon>Eumalacostraca</taxon>
        <taxon>Eucarida</taxon>
        <taxon>Decapoda</taxon>
        <taxon>Pleocyemata</taxon>
        <taxon>Anomura</taxon>
        <taxon>Galatheoidea</taxon>
        <taxon>Porcellanidae</taxon>
        <taxon>Petrolisthes</taxon>
    </lineage>
</organism>
<accession>A0AAE1G6G0</accession>
<dbReference type="EMBL" id="JAWQEG010000634">
    <property type="protein sequence ID" value="KAK3887413.1"/>
    <property type="molecule type" value="Genomic_DNA"/>
</dbReference>
<evidence type="ECO:0000313" key="3">
    <source>
        <dbReference type="Proteomes" id="UP001286313"/>
    </source>
</evidence>
<dbReference type="Proteomes" id="UP001286313">
    <property type="component" value="Unassembled WGS sequence"/>
</dbReference>
<feature type="region of interest" description="Disordered" evidence="1">
    <location>
        <begin position="1"/>
        <end position="23"/>
    </location>
</feature>
<proteinExistence type="predicted"/>
<sequence length="319" mass="35497">MKLIGNSEEHCTGEVDGRGQTLDDGDRVAGTLLDIDPISDFHEEVVIQLFCPVRNDATQHTPCQMDQGNMGTRNMIKYKDGPTAFLKEGRSKKDRPIRRQAKVEGAMSTTTTQDQGNSTNLEVANIEAANIETADIQAANIKAANIRSQVKVEGEMSLTTTNDNEDNHSNTVIDDKAQRYTPKQHVPIKDYISQTNSMERHALSLLTGLTAGGACERAYHLCPGRLTPLMAFGKLFRELQIESEVSGDGDDSGIEDWGPIKLIGHRLDGGRRTQRRCGHGDVGLFDSQSRGSRHFFTSDNNNIMKAWTRTFFYLEQFYL</sequence>
<name>A0AAE1G6G0_PETCI</name>
<evidence type="ECO:0000313" key="2">
    <source>
        <dbReference type="EMBL" id="KAK3887413.1"/>
    </source>
</evidence>
<comment type="caution">
    <text evidence="2">The sequence shown here is derived from an EMBL/GenBank/DDBJ whole genome shotgun (WGS) entry which is preliminary data.</text>
</comment>
<dbReference type="AlphaFoldDB" id="A0AAE1G6G0"/>
<feature type="region of interest" description="Disordered" evidence="1">
    <location>
        <begin position="86"/>
        <end position="117"/>
    </location>
</feature>
<protein>
    <submittedName>
        <fullName evidence="2">Uncharacterized protein</fullName>
    </submittedName>
</protein>
<gene>
    <name evidence="2" type="ORF">Pcinc_008529</name>
</gene>
<keyword evidence="3" id="KW-1185">Reference proteome</keyword>
<feature type="compositionally biased region" description="Basic and acidic residues" evidence="1">
    <location>
        <begin position="7"/>
        <end position="17"/>
    </location>
</feature>